<evidence type="ECO:0000313" key="1">
    <source>
        <dbReference type="EMBL" id="GGG71674.1"/>
    </source>
</evidence>
<reference evidence="1" key="1">
    <citation type="journal article" date="2014" name="Int. J. Syst. Evol. Microbiol.">
        <title>Complete genome sequence of Corynebacterium casei LMG S-19264T (=DSM 44701T), isolated from a smear-ripened cheese.</title>
        <authorList>
            <consortium name="US DOE Joint Genome Institute (JGI-PGF)"/>
            <person name="Walter F."/>
            <person name="Albersmeier A."/>
            <person name="Kalinowski J."/>
            <person name="Ruckert C."/>
        </authorList>
    </citation>
    <scope>NUCLEOTIDE SEQUENCE</scope>
    <source>
        <strain evidence="1">CGMCC 1.12187</strain>
    </source>
</reference>
<name>A0A917H8T6_9MICC</name>
<gene>
    <name evidence="1" type="ORF">GCM10011374_40500</name>
</gene>
<organism evidence="1 2">
    <name type="scientific">Kocuria dechangensis</name>
    <dbReference type="NCBI Taxonomy" id="1176249"/>
    <lineage>
        <taxon>Bacteria</taxon>
        <taxon>Bacillati</taxon>
        <taxon>Actinomycetota</taxon>
        <taxon>Actinomycetes</taxon>
        <taxon>Micrococcales</taxon>
        <taxon>Micrococcaceae</taxon>
        <taxon>Kocuria</taxon>
    </lineage>
</organism>
<protein>
    <submittedName>
        <fullName evidence="1">Uncharacterized protein</fullName>
    </submittedName>
</protein>
<dbReference type="Proteomes" id="UP000638848">
    <property type="component" value="Unassembled WGS sequence"/>
</dbReference>
<keyword evidence="2" id="KW-1185">Reference proteome</keyword>
<accession>A0A917H8T6</accession>
<dbReference type="EMBL" id="BMEQ01000048">
    <property type="protein sequence ID" value="GGG71674.1"/>
    <property type="molecule type" value="Genomic_DNA"/>
</dbReference>
<proteinExistence type="predicted"/>
<comment type="caution">
    <text evidence="1">The sequence shown here is derived from an EMBL/GenBank/DDBJ whole genome shotgun (WGS) entry which is preliminary data.</text>
</comment>
<dbReference type="AlphaFoldDB" id="A0A917H8T6"/>
<reference evidence="1" key="2">
    <citation type="submission" date="2020-09" db="EMBL/GenBank/DDBJ databases">
        <authorList>
            <person name="Sun Q."/>
            <person name="Zhou Y."/>
        </authorList>
    </citation>
    <scope>NUCLEOTIDE SEQUENCE</scope>
    <source>
        <strain evidence="1">CGMCC 1.12187</strain>
    </source>
</reference>
<evidence type="ECO:0000313" key="2">
    <source>
        <dbReference type="Proteomes" id="UP000638848"/>
    </source>
</evidence>
<sequence length="222" mass="24275">MPPGSWTLVGGLMVQMHALHAGMIPQRSTTDVDIVLHIETTMSWARTTQALHQCGYRLQVPNNPKGPSHRFVHDGDVIDVLIADHVAPKALEMRAAGTNLMRIPGATSALRKTVNCHIARADGSKVVISVPDVLGALTLKGGAYQEDSRDSGRHLEDAVVLLGTIEDADELVDDQAAWTQNDPRRIRVLARNLPSDHPAWGLLPQRQRLRAQQSLKILAEAH</sequence>